<dbReference type="GO" id="GO:0016787">
    <property type="term" value="F:hydrolase activity"/>
    <property type="evidence" value="ECO:0007669"/>
    <property type="project" value="UniProtKB-KW"/>
</dbReference>
<gene>
    <name evidence="2" type="ORF">NQZ67_26110</name>
</gene>
<name>A0A9X2SBL4_9BACL</name>
<reference evidence="2" key="1">
    <citation type="submission" date="2022-08" db="EMBL/GenBank/DDBJ databases">
        <title>The genomic sequence of strain Paenibacillus sp. SCIV0701.</title>
        <authorList>
            <person name="Zhao H."/>
        </authorList>
    </citation>
    <scope>NUCLEOTIDE SEQUENCE</scope>
    <source>
        <strain evidence="2">SCIV0701</strain>
    </source>
</reference>
<dbReference type="Gene3D" id="3.40.50.1820">
    <property type="entry name" value="alpha/beta hydrolase"/>
    <property type="match status" value="1"/>
</dbReference>
<dbReference type="PANTHER" id="PTHR43194:SF5">
    <property type="entry name" value="PIMELOYL-[ACYL-CARRIER PROTEIN] METHYL ESTER ESTERASE"/>
    <property type="match status" value="1"/>
</dbReference>
<evidence type="ECO:0000313" key="2">
    <source>
        <dbReference type="EMBL" id="MCR2807366.1"/>
    </source>
</evidence>
<comment type="caution">
    <text evidence="2">The sequence shown here is derived from an EMBL/GenBank/DDBJ whole genome shotgun (WGS) entry which is preliminary data.</text>
</comment>
<dbReference type="AlphaFoldDB" id="A0A9X2SBL4"/>
<evidence type="ECO:0000313" key="3">
    <source>
        <dbReference type="Proteomes" id="UP001141950"/>
    </source>
</evidence>
<dbReference type="InterPro" id="IPR029058">
    <property type="entry name" value="AB_hydrolase_fold"/>
</dbReference>
<keyword evidence="2" id="KW-0378">Hydrolase</keyword>
<dbReference type="Pfam" id="PF12697">
    <property type="entry name" value="Abhydrolase_6"/>
    <property type="match status" value="1"/>
</dbReference>
<feature type="domain" description="AB hydrolase-1" evidence="1">
    <location>
        <begin position="38"/>
        <end position="248"/>
    </location>
</feature>
<dbReference type="EMBL" id="JANIPJ010000026">
    <property type="protein sequence ID" value="MCR2807366.1"/>
    <property type="molecule type" value="Genomic_DNA"/>
</dbReference>
<dbReference type="Proteomes" id="UP001141950">
    <property type="component" value="Unassembled WGS sequence"/>
</dbReference>
<organism evidence="2 3">
    <name type="scientific">Paenibacillus soyae</name>
    <dbReference type="NCBI Taxonomy" id="2969249"/>
    <lineage>
        <taxon>Bacteria</taxon>
        <taxon>Bacillati</taxon>
        <taxon>Bacillota</taxon>
        <taxon>Bacilli</taxon>
        <taxon>Bacillales</taxon>
        <taxon>Paenibacillaceae</taxon>
        <taxon>Paenibacillus</taxon>
    </lineage>
</organism>
<sequence length="269" mass="28633">MNRVQSKDGTSIAFTRRGEGPALILVDGALCYRESGPNEPLAEQLAPQFTVYTYDRRGRGESDQAGPYAIEREVEDIAALIGEAGGSAFLYGISSGAALALEAASRLPSVRMLALYEAPFVVEGSRPPVRDDYAAVMNRLLAAGKRGAAVKHFMRRGVGLPAFAVAIMPMMPAWKKLKAVAHTLPHDTMLTADYQRGKPLPAGQWSGAAVPTLVVYGGKSPAWLQAGMKSLAGVLPNAGLRMLEGETHIVKPGALAPVLASFYQESRRG</sequence>
<dbReference type="PANTHER" id="PTHR43194">
    <property type="entry name" value="HYDROLASE ALPHA/BETA FOLD FAMILY"/>
    <property type="match status" value="1"/>
</dbReference>
<protein>
    <submittedName>
        <fullName evidence="2">Alpha/beta hydrolase</fullName>
    </submittedName>
</protein>
<keyword evidence="3" id="KW-1185">Reference proteome</keyword>
<proteinExistence type="predicted"/>
<dbReference type="SUPFAM" id="SSF53474">
    <property type="entry name" value="alpha/beta-Hydrolases"/>
    <property type="match status" value="1"/>
</dbReference>
<dbReference type="InterPro" id="IPR000073">
    <property type="entry name" value="AB_hydrolase_1"/>
</dbReference>
<evidence type="ECO:0000259" key="1">
    <source>
        <dbReference type="Pfam" id="PF12697"/>
    </source>
</evidence>
<dbReference type="RefSeq" id="WP_257451781.1">
    <property type="nucleotide sequence ID" value="NZ_JANIPJ010000026.1"/>
</dbReference>
<dbReference type="InterPro" id="IPR050228">
    <property type="entry name" value="Carboxylesterase_BioH"/>
</dbReference>
<accession>A0A9X2SBL4</accession>